<keyword evidence="1" id="KW-0677">Repeat</keyword>
<reference evidence="5 6" key="1">
    <citation type="submission" date="2015-04" db="EMBL/GenBank/DDBJ databases">
        <authorList>
            <person name="Syromyatnikov M.Y."/>
            <person name="Popov V.N."/>
        </authorList>
    </citation>
    <scope>NUCLEOTIDE SEQUENCE [LARGE SCALE GENOMIC DNA]</scope>
</reference>
<name>A0A1J1J704_9DIPT</name>
<dbReference type="PANTHER" id="PTHR24198">
    <property type="entry name" value="ANKYRIN REPEAT AND PROTEIN KINASE DOMAIN-CONTAINING PROTEIN"/>
    <property type="match status" value="1"/>
</dbReference>
<dbReference type="STRING" id="568069.A0A1J1J704"/>
<feature type="region of interest" description="Disordered" evidence="4">
    <location>
        <begin position="327"/>
        <end position="351"/>
    </location>
</feature>
<dbReference type="AlphaFoldDB" id="A0A1J1J704"/>
<sequence length="351" mass="40502">MELLDQVEENSQNFKNIKVETKSPSSIILTWVYEKSASNGTEEEIVFKLLKLETYHVWKSLLWTRKNFVIVENLEQNFCYTFRIHVMCQRDSQYEILDESNVFKYSILLVPSHTSFIRAIQKSHLELIKHYIELMPDFIELTFKSYSALSIAVSNNDIAVVRLLLEQGADVNFGIPEMSRTPLHIAIFNGFLNVADLLIKWKANIRSKDILGLNVAHHAIDSNDLDSVIYCIDCLGIHTETRDDRGLSLLLRAIVSKASLDIIRYLLDKKASQSVRDINNMSILQHVRMPNDHQLVEMLLNYKPKSQTDAKLKLKHNVQKLILSRKMKKEEGEDEAAEESVSAFEQCDLFK</sequence>
<gene>
    <name evidence="5" type="ORF">CLUMA_CG021056</name>
</gene>
<dbReference type="SUPFAM" id="SSF48403">
    <property type="entry name" value="Ankyrin repeat"/>
    <property type="match status" value="1"/>
</dbReference>
<dbReference type="PROSITE" id="PS50088">
    <property type="entry name" value="ANK_REPEAT"/>
    <property type="match status" value="2"/>
</dbReference>
<keyword evidence="6" id="KW-1185">Reference proteome</keyword>
<dbReference type="Proteomes" id="UP000183832">
    <property type="component" value="Unassembled WGS sequence"/>
</dbReference>
<dbReference type="SMART" id="SM00248">
    <property type="entry name" value="ANK"/>
    <property type="match status" value="5"/>
</dbReference>
<protein>
    <submittedName>
        <fullName evidence="5">CLUMA_CG021056, isoform A</fullName>
    </submittedName>
</protein>
<dbReference type="Pfam" id="PF12796">
    <property type="entry name" value="Ank_2"/>
    <property type="match status" value="1"/>
</dbReference>
<dbReference type="InterPro" id="IPR036770">
    <property type="entry name" value="Ankyrin_rpt-contain_sf"/>
</dbReference>
<organism evidence="5 6">
    <name type="scientific">Clunio marinus</name>
    <dbReference type="NCBI Taxonomy" id="568069"/>
    <lineage>
        <taxon>Eukaryota</taxon>
        <taxon>Metazoa</taxon>
        <taxon>Ecdysozoa</taxon>
        <taxon>Arthropoda</taxon>
        <taxon>Hexapoda</taxon>
        <taxon>Insecta</taxon>
        <taxon>Pterygota</taxon>
        <taxon>Neoptera</taxon>
        <taxon>Endopterygota</taxon>
        <taxon>Diptera</taxon>
        <taxon>Nematocera</taxon>
        <taxon>Chironomoidea</taxon>
        <taxon>Chironomidae</taxon>
        <taxon>Clunio</taxon>
    </lineage>
</organism>
<dbReference type="PANTHER" id="PTHR24198:SF165">
    <property type="entry name" value="ANKYRIN REPEAT-CONTAINING PROTEIN-RELATED"/>
    <property type="match status" value="1"/>
</dbReference>
<feature type="repeat" description="ANK" evidence="3">
    <location>
        <begin position="144"/>
        <end position="172"/>
    </location>
</feature>
<proteinExistence type="predicted"/>
<dbReference type="EMBL" id="CVRI01000074">
    <property type="protein sequence ID" value="CRL08179.1"/>
    <property type="molecule type" value="Genomic_DNA"/>
</dbReference>
<dbReference type="Gene3D" id="1.25.40.20">
    <property type="entry name" value="Ankyrin repeat-containing domain"/>
    <property type="match status" value="1"/>
</dbReference>
<dbReference type="PROSITE" id="PS50297">
    <property type="entry name" value="ANK_REP_REGION"/>
    <property type="match status" value="2"/>
</dbReference>
<dbReference type="OrthoDB" id="194358at2759"/>
<evidence type="ECO:0000256" key="4">
    <source>
        <dbReference type="SAM" id="MobiDB-lite"/>
    </source>
</evidence>
<evidence type="ECO:0000313" key="6">
    <source>
        <dbReference type="Proteomes" id="UP000183832"/>
    </source>
</evidence>
<keyword evidence="2 3" id="KW-0040">ANK repeat</keyword>
<evidence type="ECO:0000313" key="5">
    <source>
        <dbReference type="EMBL" id="CRL08179.1"/>
    </source>
</evidence>
<accession>A0A1J1J704</accession>
<dbReference type="InterPro" id="IPR002110">
    <property type="entry name" value="Ankyrin_rpt"/>
</dbReference>
<evidence type="ECO:0000256" key="2">
    <source>
        <dbReference type="ARBA" id="ARBA00023043"/>
    </source>
</evidence>
<feature type="repeat" description="ANK" evidence="3">
    <location>
        <begin position="178"/>
        <end position="210"/>
    </location>
</feature>
<evidence type="ECO:0000256" key="3">
    <source>
        <dbReference type="PROSITE-ProRule" id="PRU00023"/>
    </source>
</evidence>
<evidence type="ECO:0000256" key="1">
    <source>
        <dbReference type="ARBA" id="ARBA00022737"/>
    </source>
</evidence>